<organism evidence="1 2">
    <name type="scientific">Nosocomiicoccus massiliensis</name>
    <dbReference type="NCBI Taxonomy" id="1232430"/>
    <lineage>
        <taxon>Bacteria</taxon>
        <taxon>Bacillati</taxon>
        <taxon>Bacillota</taxon>
        <taxon>Bacilli</taxon>
        <taxon>Bacillales</taxon>
        <taxon>Staphylococcaceae</taxon>
        <taxon>Nosocomiicoccus</taxon>
    </lineage>
</organism>
<protein>
    <submittedName>
        <fullName evidence="1">Uncharacterized protein</fullName>
    </submittedName>
</protein>
<accession>A0AAF1BVN5</accession>
<reference evidence="2" key="1">
    <citation type="submission" date="2017-09" db="EMBL/GenBank/DDBJ databases">
        <title>Bacterial strain isolated from the female urinary microbiota.</title>
        <authorList>
            <person name="Thomas-White K."/>
            <person name="Kumar N."/>
            <person name="Forster S."/>
            <person name="Putonti C."/>
            <person name="Lawley T."/>
            <person name="Wolfe A.J."/>
        </authorList>
    </citation>
    <scope>NUCLEOTIDE SEQUENCE [LARGE SCALE GENOMIC DNA]</scope>
    <source>
        <strain evidence="2">UMB0959</strain>
    </source>
</reference>
<gene>
    <name evidence="1" type="ORF">CJ229_001950</name>
</gene>
<sequence length="153" mass="17906">MALSEIMTYFDDDIQNKYSNFVNELTDDTYYLFKDKEMIEAVIKFNIALLLLDEEPNKDTVETHILYNDLLMTEFYSAMADKGHYKILSDIVVLTKQSISKKSKCYEMNQLSFKNKKELLFTPIDYLISNGYISNTIDKTIEAFLDDGENNER</sequence>
<name>A0AAF1BVN5_9STAP</name>
<dbReference type="Proteomes" id="UP000243626">
    <property type="component" value="Chromosome"/>
</dbReference>
<dbReference type="EMBL" id="CP136964">
    <property type="protein sequence ID" value="WOS96531.1"/>
    <property type="molecule type" value="Genomic_DNA"/>
</dbReference>
<evidence type="ECO:0000313" key="2">
    <source>
        <dbReference type="Proteomes" id="UP000243626"/>
    </source>
</evidence>
<keyword evidence="2" id="KW-1185">Reference proteome</keyword>
<proteinExistence type="predicted"/>
<dbReference type="RefSeq" id="WP_068128423.1">
    <property type="nucleotide sequence ID" value="NZ_CP136964.1"/>
</dbReference>
<dbReference type="AlphaFoldDB" id="A0AAF1BVN5"/>
<evidence type="ECO:0000313" key="1">
    <source>
        <dbReference type="EMBL" id="WOS96531.1"/>
    </source>
</evidence>
<dbReference type="KEGG" id="nmy:CJ229_001950"/>